<protein>
    <submittedName>
        <fullName evidence="2">Uncharacterized protein</fullName>
    </submittedName>
</protein>
<proteinExistence type="predicted"/>
<sequence length="31" mass="3150">MAKLLNPARTAFGGDEGGTEAKGAMVTQPTE</sequence>
<evidence type="ECO:0000313" key="2">
    <source>
        <dbReference type="EMBL" id="EDO00486.1"/>
    </source>
</evidence>
<accession>A7F9S5</accession>
<name>A7F9S5_SCLS1</name>
<dbReference type="EMBL" id="CH476652">
    <property type="protein sequence ID" value="EDO00486.1"/>
    <property type="molecule type" value="Genomic_DNA"/>
</dbReference>
<dbReference type="RefSeq" id="XP_001584743.1">
    <property type="nucleotide sequence ID" value="XM_001584693.1"/>
</dbReference>
<feature type="region of interest" description="Disordered" evidence="1">
    <location>
        <begin position="1"/>
        <end position="31"/>
    </location>
</feature>
<evidence type="ECO:0000313" key="3">
    <source>
        <dbReference type="Proteomes" id="UP000001312"/>
    </source>
</evidence>
<reference evidence="3" key="1">
    <citation type="journal article" date="2011" name="PLoS Genet.">
        <title>Genomic analysis of the necrotrophic fungal pathogens Sclerotinia sclerotiorum and Botrytis cinerea.</title>
        <authorList>
            <person name="Amselem J."/>
            <person name="Cuomo C.A."/>
            <person name="van Kan J.A."/>
            <person name="Viaud M."/>
            <person name="Benito E.P."/>
            <person name="Couloux A."/>
            <person name="Coutinho P.M."/>
            <person name="de Vries R.P."/>
            <person name="Dyer P.S."/>
            <person name="Fillinger S."/>
            <person name="Fournier E."/>
            <person name="Gout L."/>
            <person name="Hahn M."/>
            <person name="Kohn L."/>
            <person name="Lapalu N."/>
            <person name="Plummer K.M."/>
            <person name="Pradier J.M."/>
            <person name="Quevillon E."/>
            <person name="Sharon A."/>
            <person name="Simon A."/>
            <person name="ten Have A."/>
            <person name="Tudzynski B."/>
            <person name="Tudzynski P."/>
            <person name="Wincker P."/>
            <person name="Andrew M."/>
            <person name="Anthouard V."/>
            <person name="Beever R.E."/>
            <person name="Beffa R."/>
            <person name="Benoit I."/>
            <person name="Bouzid O."/>
            <person name="Brault B."/>
            <person name="Chen Z."/>
            <person name="Choquer M."/>
            <person name="Collemare J."/>
            <person name="Cotton P."/>
            <person name="Danchin E.G."/>
            <person name="Da Silva C."/>
            <person name="Gautier A."/>
            <person name="Giraud C."/>
            <person name="Giraud T."/>
            <person name="Gonzalez C."/>
            <person name="Grossetete S."/>
            <person name="Guldener U."/>
            <person name="Henrissat B."/>
            <person name="Howlett B.J."/>
            <person name="Kodira C."/>
            <person name="Kretschmer M."/>
            <person name="Lappartient A."/>
            <person name="Leroch M."/>
            <person name="Levis C."/>
            <person name="Mauceli E."/>
            <person name="Neuveglise C."/>
            <person name="Oeser B."/>
            <person name="Pearson M."/>
            <person name="Poulain J."/>
            <person name="Poussereau N."/>
            <person name="Quesneville H."/>
            <person name="Rascle C."/>
            <person name="Schumacher J."/>
            <person name="Segurens B."/>
            <person name="Sexton A."/>
            <person name="Silva E."/>
            <person name="Sirven C."/>
            <person name="Soanes D.M."/>
            <person name="Talbot N.J."/>
            <person name="Templeton M."/>
            <person name="Yandava C."/>
            <person name="Yarden O."/>
            <person name="Zeng Q."/>
            <person name="Rollins J.A."/>
            <person name="Lebrun M.H."/>
            <person name="Dickman M."/>
        </authorList>
    </citation>
    <scope>NUCLEOTIDE SEQUENCE [LARGE SCALE GENOMIC DNA]</scope>
    <source>
        <strain evidence="3">ATCC 18683 / 1980 / Ss-1</strain>
    </source>
</reference>
<dbReference type="Proteomes" id="UP000001312">
    <property type="component" value="Unassembled WGS sequence"/>
</dbReference>
<dbReference type="InParanoid" id="A7F9S5"/>
<dbReference type="KEGG" id="ssl:SS1G_14356"/>
<organism evidence="2 3">
    <name type="scientific">Sclerotinia sclerotiorum (strain ATCC 18683 / 1980 / Ss-1)</name>
    <name type="common">White mold</name>
    <name type="synonym">Whetzelinia sclerotiorum</name>
    <dbReference type="NCBI Taxonomy" id="665079"/>
    <lineage>
        <taxon>Eukaryota</taxon>
        <taxon>Fungi</taxon>
        <taxon>Dikarya</taxon>
        <taxon>Ascomycota</taxon>
        <taxon>Pezizomycotina</taxon>
        <taxon>Leotiomycetes</taxon>
        <taxon>Helotiales</taxon>
        <taxon>Sclerotiniaceae</taxon>
        <taxon>Sclerotinia</taxon>
    </lineage>
</organism>
<gene>
    <name evidence="2" type="ORF">SS1G_14356</name>
</gene>
<evidence type="ECO:0000256" key="1">
    <source>
        <dbReference type="SAM" id="MobiDB-lite"/>
    </source>
</evidence>
<dbReference type="AlphaFoldDB" id="A7F9S5"/>
<keyword evidence="3" id="KW-1185">Reference proteome</keyword>
<dbReference type="GeneID" id="5480764"/>